<evidence type="ECO:0000313" key="1">
    <source>
        <dbReference type="EMBL" id="VBB45037.1"/>
    </source>
</evidence>
<protein>
    <submittedName>
        <fullName evidence="1">Uncharacterized protein</fullName>
    </submittedName>
</protein>
<dbReference type="AlphaFoldDB" id="A0A653AAE8"/>
<proteinExistence type="predicted"/>
<sequence>MVRIKISESLNYPNEEDKAGLKRFLDQFELSNFDSVAAIFVEPITQEEAVEGLLLRIKAFLRKKRKCFRADIIGDSVMIHGDDAFEAIIFGSFLDELSQNSKITKIIIQTEFEPAESREVP</sequence>
<organism evidence="1">
    <name type="scientific">Uncultured Desulfatiglans sp</name>
    <dbReference type="NCBI Taxonomy" id="1748965"/>
    <lineage>
        <taxon>Bacteria</taxon>
        <taxon>Pseudomonadati</taxon>
        <taxon>Thermodesulfobacteriota</taxon>
        <taxon>Desulfobacteria</taxon>
        <taxon>Desulfatiglandales</taxon>
        <taxon>Desulfatiglandaceae</taxon>
        <taxon>Desulfatiglans</taxon>
        <taxon>environmental samples</taxon>
    </lineage>
</organism>
<gene>
    <name evidence="1" type="ORF">TRIP_B350168</name>
</gene>
<dbReference type="EMBL" id="UPXX01000029">
    <property type="protein sequence ID" value="VBB45037.1"/>
    <property type="molecule type" value="Genomic_DNA"/>
</dbReference>
<accession>A0A653AAE8</accession>
<reference evidence="1" key="1">
    <citation type="submission" date="2018-07" db="EMBL/GenBank/DDBJ databases">
        <authorList>
            <consortium name="Genoscope - CEA"/>
            <person name="William W."/>
        </authorList>
    </citation>
    <scope>NUCLEOTIDE SEQUENCE</scope>
    <source>
        <strain evidence="1">IK1</strain>
    </source>
</reference>
<name>A0A653AAE8_UNCDX</name>